<dbReference type="PANTHER" id="PTHR10978:SF5">
    <property type="entry name" value="SUCCINATE DEHYDROGENASE CYTOCHROME B560 SUBUNIT, MITOCHONDRIAL"/>
    <property type="match status" value="1"/>
</dbReference>
<dbReference type="EMBL" id="MLJW01000104">
    <property type="protein sequence ID" value="OIQ99614.1"/>
    <property type="molecule type" value="Genomic_DNA"/>
</dbReference>
<evidence type="ECO:0000256" key="2">
    <source>
        <dbReference type="ARBA" id="ARBA00022617"/>
    </source>
</evidence>
<dbReference type="InterPro" id="IPR014314">
    <property type="entry name" value="Succ_DH_cytb556"/>
</dbReference>
<organism evidence="9">
    <name type="scientific">mine drainage metagenome</name>
    <dbReference type="NCBI Taxonomy" id="410659"/>
    <lineage>
        <taxon>unclassified sequences</taxon>
        <taxon>metagenomes</taxon>
        <taxon>ecological metagenomes</taxon>
    </lineage>
</organism>
<dbReference type="GO" id="GO:0005886">
    <property type="term" value="C:plasma membrane"/>
    <property type="evidence" value="ECO:0007669"/>
    <property type="project" value="TreeGrafter"/>
</dbReference>
<reference evidence="9" key="1">
    <citation type="submission" date="2016-10" db="EMBL/GenBank/DDBJ databases">
        <title>Sequence of Gallionella enrichment culture.</title>
        <authorList>
            <person name="Poehlein A."/>
            <person name="Muehling M."/>
            <person name="Daniel R."/>
        </authorList>
    </citation>
    <scope>NUCLEOTIDE SEQUENCE</scope>
</reference>
<sequence length="136" mass="15359">MQTVHTRKRPEYRNIHVAQIVRYRMPLAAIASILHRISGAVMFLLLPFALWAFDASLRSPQSYAELGQVLGWWPVKLVLLGLFWALAHHWVAGVRHLMMDVFQIVSKEQGRVLAVVTFVVSLLATGAFAAHIFWGA</sequence>
<keyword evidence="2" id="KW-0349">Heme</keyword>
<dbReference type="GO" id="GO:0046872">
    <property type="term" value="F:metal ion binding"/>
    <property type="evidence" value="ECO:0007669"/>
    <property type="project" value="UniProtKB-KW"/>
</dbReference>
<comment type="caution">
    <text evidence="9">The sequence shown here is derived from an EMBL/GenBank/DDBJ whole genome shotgun (WGS) entry which is preliminary data.</text>
</comment>
<dbReference type="GO" id="GO:0006099">
    <property type="term" value="P:tricarboxylic acid cycle"/>
    <property type="evidence" value="ECO:0007669"/>
    <property type="project" value="InterPro"/>
</dbReference>
<evidence type="ECO:0000256" key="3">
    <source>
        <dbReference type="ARBA" id="ARBA00022692"/>
    </source>
</evidence>
<keyword evidence="6" id="KW-0408">Iron</keyword>
<keyword evidence="5 8" id="KW-1133">Transmembrane helix</keyword>
<dbReference type="GO" id="GO:0009055">
    <property type="term" value="F:electron transfer activity"/>
    <property type="evidence" value="ECO:0007669"/>
    <property type="project" value="InterPro"/>
</dbReference>
<dbReference type="NCBIfam" id="TIGR02970">
    <property type="entry name" value="succ_dehyd_cytB"/>
    <property type="match status" value="1"/>
</dbReference>
<comment type="subcellular location">
    <subcellularLocation>
        <location evidence="1">Membrane</location>
    </subcellularLocation>
</comment>
<dbReference type="InterPro" id="IPR000701">
    <property type="entry name" value="SuccDH_FuR_B_TM-su"/>
</dbReference>
<feature type="transmembrane region" description="Helical" evidence="8">
    <location>
        <begin position="73"/>
        <end position="91"/>
    </location>
</feature>
<evidence type="ECO:0000256" key="6">
    <source>
        <dbReference type="ARBA" id="ARBA00023004"/>
    </source>
</evidence>
<dbReference type="InterPro" id="IPR034804">
    <property type="entry name" value="SQR/QFR_C/D"/>
</dbReference>
<proteinExistence type="predicted"/>
<keyword evidence="3 8" id="KW-0812">Transmembrane</keyword>
<evidence type="ECO:0000256" key="1">
    <source>
        <dbReference type="ARBA" id="ARBA00004370"/>
    </source>
</evidence>
<gene>
    <name evidence="9" type="primary">sdhC_6</name>
    <name evidence="9" type="ORF">GALL_183630</name>
</gene>
<evidence type="ECO:0000256" key="7">
    <source>
        <dbReference type="ARBA" id="ARBA00023136"/>
    </source>
</evidence>
<dbReference type="PANTHER" id="PTHR10978">
    <property type="entry name" value="SUCCINATE DEHYDROGENASE CYTOCHROME B560 SUBUNIT"/>
    <property type="match status" value="1"/>
</dbReference>
<keyword evidence="7 8" id="KW-0472">Membrane</keyword>
<dbReference type="Gene3D" id="1.20.1300.10">
    <property type="entry name" value="Fumarate reductase/succinate dehydrogenase, transmembrane subunit"/>
    <property type="match status" value="1"/>
</dbReference>
<dbReference type="AlphaFoldDB" id="A0A1J5RUG9"/>
<dbReference type="PIRSF" id="PIRSF000178">
    <property type="entry name" value="SDH_cyt_b560"/>
    <property type="match status" value="1"/>
</dbReference>
<keyword evidence="4" id="KW-0479">Metal-binding</keyword>
<feature type="transmembrane region" description="Helical" evidence="8">
    <location>
        <begin position="112"/>
        <end position="134"/>
    </location>
</feature>
<dbReference type="SUPFAM" id="SSF81343">
    <property type="entry name" value="Fumarate reductase respiratory complex transmembrane subunits"/>
    <property type="match status" value="1"/>
</dbReference>
<feature type="transmembrane region" description="Helical" evidence="8">
    <location>
        <begin position="33"/>
        <end position="53"/>
    </location>
</feature>
<evidence type="ECO:0000256" key="8">
    <source>
        <dbReference type="SAM" id="Phobius"/>
    </source>
</evidence>
<dbReference type="CDD" id="cd03499">
    <property type="entry name" value="SQR_TypeC_SdhC"/>
    <property type="match status" value="1"/>
</dbReference>
<accession>A0A1J5RUG9</accession>
<evidence type="ECO:0000256" key="5">
    <source>
        <dbReference type="ARBA" id="ARBA00022989"/>
    </source>
</evidence>
<name>A0A1J5RUG9_9ZZZZ</name>
<protein>
    <submittedName>
        <fullName evidence="9">Succinate dehydrogenase cytochrome b556 subunit</fullName>
    </submittedName>
</protein>
<evidence type="ECO:0000313" key="9">
    <source>
        <dbReference type="EMBL" id="OIQ99614.1"/>
    </source>
</evidence>
<evidence type="ECO:0000256" key="4">
    <source>
        <dbReference type="ARBA" id="ARBA00022723"/>
    </source>
</evidence>
<dbReference type="Pfam" id="PF01127">
    <property type="entry name" value="Sdh_cyt"/>
    <property type="match status" value="1"/>
</dbReference>